<feature type="transmembrane region" description="Helical" evidence="1">
    <location>
        <begin position="73"/>
        <end position="93"/>
    </location>
</feature>
<name>A0A1F4VFB1_UNCKA</name>
<evidence type="ECO:0000313" key="3">
    <source>
        <dbReference type="Proteomes" id="UP000179005"/>
    </source>
</evidence>
<feature type="transmembrane region" description="Helical" evidence="1">
    <location>
        <begin position="6"/>
        <end position="33"/>
    </location>
</feature>
<evidence type="ECO:0000313" key="2">
    <source>
        <dbReference type="EMBL" id="OGC55951.1"/>
    </source>
</evidence>
<feature type="transmembrane region" description="Helical" evidence="1">
    <location>
        <begin position="133"/>
        <end position="165"/>
    </location>
</feature>
<dbReference type="STRING" id="1802619.A2797_02745"/>
<evidence type="ECO:0008006" key="4">
    <source>
        <dbReference type="Google" id="ProtNLM"/>
    </source>
</evidence>
<dbReference type="Proteomes" id="UP000179005">
    <property type="component" value="Unassembled WGS sequence"/>
</dbReference>
<protein>
    <recommendedName>
        <fullName evidence="4">Cytochrome C biogenesis protein transmembrane domain-containing protein</fullName>
    </recommendedName>
</protein>
<dbReference type="EMBL" id="MEVC01000007">
    <property type="protein sequence ID" value="OGC55951.1"/>
    <property type="molecule type" value="Genomic_DNA"/>
</dbReference>
<comment type="caution">
    <text evidence="2">The sequence shown here is derived from an EMBL/GenBank/DDBJ whole genome shotgun (WGS) entry which is preliminary data.</text>
</comment>
<organism evidence="2 3">
    <name type="scientific">candidate division WWE3 bacterium RIFCSPHIGHO2_01_FULL_48_15</name>
    <dbReference type="NCBI Taxonomy" id="1802619"/>
    <lineage>
        <taxon>Bacteria</taxon>
        <taxon>Katanobacteria</taxon>
    </lineage>
</organism>
<proteinExistence type="predicted"/>
<feature type="transmembrane region" description="Helical" evidence="1">
    <location>
        <begin position="213"/>
        <end position="232"/>
    </location>
</feature>
<keyword evidence="1" id="KW-1133">Transmembrane helix</keyword>
<accession>A0A1F4VFB1</accession>
<dbReference type="AlphaFoldDB" id="A0A1F4VFB1"/>
<reference evidence="2 3" key="1">
    <citation type="journal article" date="2016" name="Nat. Commun.">
        <title>Thousands of microbial genomes shed light on interconnected biogeochemical processes in an aquifer system.</title>
        <authorList>
            <person name="Anantharaman K."/>
            <person name="Brown C.T."/>
            <person name="Hug L.A."/>
            <person name="Sharon I."/>
            <person name="Castelle C.J."/>
            <person name="Probst A.J."/>
            <person name="Thomas B.C."/>
            <person name="Singh A."/>
            <person name="Wilkins M.J."/>
            <person name="Karaoz U."/>
            <person name="Brodie E.L."/>
            <person name="Williams K.H."/>
            <person name="Hubbard S.S."/>
            <person name="Banfield J.F."/>
        </authorList>
    </citation>
    <scope>NUCLEOTIDE SEQUENCE [LARGE SCALE GENOMIC DNA]</scope>
</reference>
<keyword evidence="1" id="KW-0472">Membrane</keyword>
<keyword evidence="1" id="KW-0812">Transmembrane</keyword>
<evidence type="ECO:0000256" key="1">
    <source>
        <dbReference type="SAM" id="Phobius"/>
    </source>
</evidence>
<sequence length="238" mass="26096">MTTELTLPLVIGAALIDSINPCVFGVLIFLIAFMTRLFRSANKMLLFGLFYTSVVYATYLLLGFGILKVAIDTGLATTFYWIGALVAIGAGLLEIKDFFWYGSGFSLQIIPGGAQRLKLYTSQIEKMEQKHPLLLVLTTALLGVFVVLIELPCTGAPYLAILALLSKGAFATAVPLLLLYNLVFVVPLFIIIGISYFGVASSTLEAFRKEHRGLMRLGVGLFLLLLGFYMLYSLNPIF</sequence>
<gene>
    <name evidence="2" type="ORF">A2797_02745</name>
</gene>
<feature type="transmembrane region" description="Helical" evidence="1">
    <location>
        <begin position="177"/>
        <end position="201"/>
    </location>
</feature>
<feature type="transmembrane region" description="Helical" evidence="1">
    <location>
        <begin position="45"/>
        <end position="67"/>
    </location>
</feature>